<evidence type="ECO:0000256" key="1">
    <source>
        <dbReference type="ARBA" id="ARBA00004123"/>
    </source>
</evidence>
<comment type="similarity">
    <text evidence="2 5">Belongs to the CGI121/TPRKB family.</text>
</comment>
<comment type="subcellular location">
    <subcellularLocation>
        <location evidence="1">Nucleus</location>
    </subcellularLocation>
</comment>
<reference evidence="6" key="2">
    <citation type="submission" date="2025-09" db="UniProtKB">
        <authorList>
            <consortium name="Ensembl"/>
        </authorList>
    </citation>
    <scope>IDENTIFICATION</scope>
</reference>
<dbReference type="Proteomes" id="UP000694564">
    <property type="component" value="Chromosome 15"/>
</dbReference>
<dbReference type="GO" id="GO:0005829">
    <property type="term" value="C:cytosol"/>
    <property type="evidence" value="ECO:0007669"/>
    <property type="project" value="TreeGrafter"/>
</dbReference>
<accession>A0A8D2DPZ5</accession>
<dbReference type="GO" id="GO:0005634">
    <property type="term" value="C:nucleus"/>
    <property type="evidence" value="ECO:0007669"/>
    <property type="project" value="UniProtKB-SubCell"/>
</dbReference>
<dbReference type="Ensembl" id="ENSSVLT00005032732.1">
    <property type="protein sequence ID" value="ENSSVLP00005029470.1"/>
    <property type="gene ID" value="ENSSVLG00005023280.1"/>
</dbReference>
<sequence length="88" mass="9773">MQFTHQLDLLPQCRVTPLLFKDVKNAGDLRKKGDGSTTDGALINPKMTVNPLQIFVAANEAVCLDKLGKMKTRTLFTEIIFNLSPNNI</sequence>
<dbReference type="SUPFAM" id="SSF143870">
    <property type="entry name" value="PF0523-like"/>
    <property type="match status" value="1"/>
</dbReference>
<dbReference type="GeneTree" id="ENSGT00390000012942"/>
<evidence type="ECO:0000256" key="3">
    <source>
        <dbReference type="ARBA" id="ARBA00022694"/>
    </source>
</evidence>
<evidence type="ECO:0000256" key="2">
    <source>
        <dbReference type="ARBA" id="ARBA00005546"/>
    </source>
</evidence>
<dbReference type="PANTHER" id="PTHR15840:SF10">
    <property type="entry name" value="EKC_KEOPS COMPLEX SUBUNIT TPRKB"/>
    <property type="match status" value="1"/>
</dbReference>
<protein>
    <submittedName>
        <fullName evidence="6">Uncharacterized protein</fullName>
    </submittedName>
</protein>
<dbReference type="Gene3D" id="3.30.2380.10">
    <property type="entry name" value="CGI121/TPRKB"/>
    <property type="match status" value="1"/>
</dbReference>
<organism evidence="6 7">
    <name type="scientific">Sciurus vulgaris</name>
    <name type="common">Eurasian red squirrel</name>
    <dbReference type="NCBI Taxonomy" id="55149"/>
    <lineage>
        <taxon>Eukaryota</taxon>
        <taxon>Metazoa</taxon>
        <taxon>Chordata</taxon>
        <taxon>Craniata</taxon>
        <taxon>Vertebrata</taxon>
        <taxon>Euteleostomi</taxon>
        <taxon>Mammalia</taxon>
        <taxon>Eutheria</taxon>
        <taxon>Euarchontoglires</taxon>
        <taxon>Glires</taxon>
        <taxon>Rodentia</taxon>
        <taxon>Sciuromorpha</taxon>
        <taxon>Sciuridae</taxon>
        <taxon>Sciurinae</taxon>
        <taxon>Sciurini</taxon>
        <taxon>Sciurus</taxon>
    </lineage>
</organism>
<evidence type="ECO:0000313" key="6">
    <source>
        <dbReference type="Ensembl" id="ENSSVLP00005029470.1"/>
    </source>
</evidence>
<dbReference type="OrthoDB" id="329139at2759"/>
<dbReference type="AlphaFoldDB" id="A0A8D2DPZ5"/>
<dbReference type="GO" id="GO:0000408">
    <property type="term" value="C:EKC/KEOPS complex"/>
    <property type="evidence" value="ECO:0007669"/>
    <property type="project" value="TreeGrafter"/>
</dbReference>
<dbReference type="PANTHER" id="PTHR15840">
    <property type="entry name" value="CGI-121 FAMILY MEMBER"/>
    <property type="match status" value="1"/>
</dbReference>
<name>A0A8D2DPZ5_SCIVU</name>
<dbReference type="InterPro" id="IPR036504">
    <property type="entry name" value="CGI121/TPRKB_sf"/>
</dbReference>
<evidence type="ECO:0000256" key="5">
    <source>
        <dbReference type="RuleBase" id="RU004398"/>
    </source>
</evidence>
<dbReference type="Pfam" id="PF08617">
    <property type="entry name" value="CGI-121"/>
    <property type="match status" value="1"/>
</dbReference>
<proteinExistence type="inferred from homology"/>
<keyword evidence="7" id="KW-1185">Reference proteome</keyword>
<dbReference type="GO" id="GO:0002949">
    <property type="term" value="P:tRNA threonylcarbamoyladenosine modification"/>
    <property type="evidence" value="ECO:0007669"/>
    <property type="project" value="TreeGrafter"/>
</dbReference>
<evidence type="ECO:0000256" key="4">
    <source>
        <dbReference type="ARBA" id="ARBA00023242"/>
    </source>
</evidence>
<keyword evidence="4 5" id="KW-0539">Nucleus</keyword>
<reference evidence="6" key="1">
    <citation type="submission" date="2025-08" db="UniProtKB">
        <authorList>
            <consortium name="Ensembl"/>
        </authorList>
    </citation>
    <scope>IDENTIFICATION</scope>
</reference>
<evidence type="ECO:0000313" key="7">
    <source>
        <dbReference type="Proteomes" id="UP000694564"/>
    </source>
</evidence>
<keyword evidence="3" id="KW-0819">tRNA processing</keyword>
<dbReference type="InterPro" id="IPR013926">
    <property type="entry name" value="CGI121/TPRKB"/>
</dbReference>